<keyword evidence="3" id="KW-0645">Protease</keyword>
<evidence type="ECO:0000313" key="12">
    <source>
        <dbReference type="Proteomes" id="UP000602057"/>
    </source>
</evidence>
<dbReference type="InterPro" id="IPR001431">
    <property type="entry name" value="Pept_M16_Zn_BS"/>
</dbReference>
<dbReference type="GO" id="GO:0006508">
    <property type="term" value="P:proteolysis"/>
    <property type="evidence" value="ECO:0007669"/>
    <property type="project" value="UniProtKB-KW"/>
</dbReference>
<dbReference type="PANTHER" id="PTHR43690">
    <property type="entry name" value="NARDILYSIN"/>
    <property type="match status" value="1"/>
</dbReference>
<reference evidence="11" key="1">
    <citation type="journal article" date="2013" name="Int. J. Syst. Evol. Microbiol.">
        <title>Aestuariibaculum suncheonense gen. nov., sp. nov., a marine bacterium of the family Flavobacteriaceae isolated from a tidal flat and emended descriptions of the genera Gaetbulibacter and Tamlana.</title>
        <authorList>
            <person name="Jeong S.H."/>
            <person name="Park M.S."/>
            <person name="Jin H.M."/>
            <person name="Lee K."/>
            <person name="Park W."/>
            <person name="Jeon C.O."/>
        </authorList>
    </citation>
    <scope>NUCLEOTIDE SEQUENCE</scope>
    <source>
        <strain evidence="11">SC17</strain>
    </source>
</reference>
<dbReference type="InterPro" id="IPR011765">
    <property type="entry name" value="Pept_M16_N"/>
</dbReference>
<dbReference type="SUPFAM" id="SSF63411">
    <property type="entry name" value="LuxS/MPP-like metallohydrolase"/>
    <property type="match status" value="3"/>
</dbReference>
<evidence type="ECO:0000256" key="6">
    <source>
        <dbReference type="ARBA" id="ARBA00022833"/>
    </source>
</evidence>
<accession>A0A8J6UIZ9</accession>
<evidence type="ECO:0000256" key="1">
    <source>
        <dbReference type="ARBA" id="ARBA00001947"/>
    </source>
</evidence>
<dbReference type="Pfam" id="PF00675">
    <property type="entry name" value="Peptidase_M16"/>
    <property type="match status" value="1"/>
</dbReference>
<keyword evidence="12" id="KW-1185">Reference proteome</keyword>
<keyword evidence="6" id="KW-0862">Zinc</keyword>
<organism evidence="11 12">
    <name type="scientific">Aestuariibaculum suncheonense</name>
    <dbReference type="NCBI Taxonomy" id="1028745"/>
    <lineage>
        <taxon>Bacteria</taxon>
        <taxon>Pseudomonadati</taxon>
        <taxon>Bacteroidota</taxon>
        <taxon>Flavobacteriia</taxon>
        <taxon>Flavobacteriales</taxon>
        <taxon>Flavobacteriaceae</taxon>
    </lineage>
</organism>
<keyword evidence="4" id="KW-0479">Metal-binding</keyword>
<dbReference type="Proteomes" id="UP000602057">
    <property type="component" value="Unassembled WGS sequence"/>
</dbReference>
<dbReference type="RefSeq" id="WP_188214866.1">
    <property type="nucleotide sequence ID" value="NZ_BAABGH010000004.1"/>
</dbReference>
<evidence type="ECO:0000256" key="5">
    <source>
        <dbReference type="ARBA" id="ARBA00022801"/>
    </source>
</evidence>
<reference evidence="11" key="2">
    <citation type="submission" date="2020-09" db="EMBL/GenBank/DDBJ databases">
        <authorList>
            <person name="Wu Z."/>
        </authorList>
    </citation>
    <scope>NUCLEOTIDE SEQUENCE</scope>
    <source>
        <strain evidence="11">SC17</strain>
    </source>
</reference>
<proteinExistence type="inferred from homology"/>
<sequence>MKVNIKSLLNFLSIIIISAHSHGQKFFMPEGIIYKKLDNGFSYYLLPEDSERGKITVNLVSTVGSLVEQTHERGVAHFIEHMVFKGSKNYPGLETMRTLDKMGLRMGRDYNASVNGDNTEYHINLPEGNWDYLKQTLLLMKDWVGDLEMEESSFKVEQKVVIEEIRKRPSRFSPYLNGTILEGHDGLGTEDQINSITAEQVRNFYSKYYKPDKFALVIQGKVNEKKVAAFIDKLFGALPKNTDNLVRDYMDLSSTTVIDSNFESPVAKNENLLILAFKLPSYSVDDFAAFRRNFTQYIFNKILEHRLSSYSGHGIKEAKVSNSNILPGTLMFNFRLKGDESVTYKTMLETFCKVVADARTHGFTQKEIDFYINDFIKWNEINRNEEHCTLIDVLQHVLHGDVPLSKVSYLKLLRELQDDLKPQDFNSLLNEFPDYYKTILYNSSLDYWTEGFNEAYILNELASINQKYVNQKAYTFGNLKSSFVIRSKPDMPEIHLEKIIPEVILSKKQLGTGLYLLKYKNGLSVVVNNDPEVSPEVRIVSKHGLNRLPNEDRLLFSEAVRYLNSKFGDYSSEESSALLRNYLISDKTFVNKDYYEFEMRCNNVGLNYENLLKAFHLVVGEEQVPDSSVIIDRLNKSKVLNEEDKAKFNNQMLMRLFNYNQMFKRNFKGAYVYVGGDLPEDIDDLISTYLASVAPVSIPQTISFEKEEESFPNLNYIEESRGSLQKRASFIFKRGFSEAYTLEEELIATIISEYGYMRMFDILRKKYGLVYSLGATGFGSKGNKVSTVSLRYIADNTNLTRCKELMTKEVLKPMSQGIISDEDIAISKAKVTSKFYLNFYEDEVLSDTYLKMGLQYGKLFSLEELKRAIDKISPKLIREQMKYLIDVSEPF</sequence>
<evidence type="ECO:0000256" key="7">
    <source>
        <dbReference type="ARBA" id="ARBA00023049"/>
    </source>
</evidence>
<dbReference type="EMBL" id="JACVXC010000001">
    <property type="protein sequence ID" value="MBD0834391.1"/>
    <property type="molecule type" value="Genomic_DNA"/>
</dbReference>
<dbReference type="AlphaFoldDB" id="A0A8J6UIZ9"/>
<evidence type="ECO:0000256" key="3">
    <source>
        <dbReference type="ARBA" id="ARBA00022670"/>
    </source>
</evidence>
<evidence type="ECO:0000256" key="2">
    <source>
        <dbReference type="ARBA" id="ARBA00007261"/>
    </source>
</evidence>
<comment type="similarity">
    <text evidence="2 8">Belongs to the peptidase M16 family.</text>
</comment>
<dbReference type="PROSITE" id="PS00143">
    <property type="entry name" value="INSULINASE"/>
    <property type="match status" value="1"/>
</dbReference>
<dbReference type="GO" id="GO:0046872">
    <property type="term" value="F:metal ion binding"/>
    <property type="evidence" value="ECO:0007669"/>
    <property type="project" value="UniProtKB-KW"/>
</dbReference>
<protein>
    <submittedName>
        <fullName evidence="11">Insulinase family protein</fullName>
    </submittedName>
</protein>
<evidence type="ECO:0000256" key="4">
    <source>
        <dbReference type="ARBA" id="ARBA00022723"/>
    </source>
</evidence>
<evidence type="ECO:0000313" key="11">
    <source>
        <dbReference type="EMBL" id="MBD0834391.1"/>
    </source>
</evidence>
<dbReference type="InterPro" id="IPR007863">
    <property type="entry name" value="Peptidase_M16_C"/>
</dbReference>
<gene>
    <name evidence="11" type="ORF">ICJ84_02960</name>
</gene>
<dbReference type="GO" id="GO:0004222">
    <property type="term" value="F:metalloendopeptidase activity"/>
    <property type="evidence" value="ECO:0007669"/>
    <property type="project" value="InterPro"/>
</dbReference>
<dbReference type="InterPro" id="IPR050626">
    <property type="entry name" value="Peptidase_M16"/>
</dbReference>
<keyword evidence="5" id="KW-0378">Hydrolase</keyword>
<comment type="caution">
    <text evidence="11">The sequence shown here is derived from an EMBL/GenBank/DDBJ whole genome shotgun (WGS) entry which is preliminary data.</text>
</comment>
<evidence type="ECO:0000259" key="10">
    <source>
        <dbReference type="Pfam" id="PF05193"/>
    </source>
</evidence>
<dbReference type="InterPro" id="IPR011249">
    <property type="entry name" value="Metalloenz_LuxS/M16"/>
</dbReference>
<evidence type="ECO:0000259" key="9">
    <source>
        <dbReference type="Pfam" id="PF00675"/>
    </source>
</evidence>
<name>A0A8J6UIZ9_9FLAO</name>
<dbReference type="PANTHER" id="PTHR43690:SF17">
    <property type="entry name" value="PROTEIN YHJJ"/>
    <property type="match status" value="1"/>
</dbReference>
<comment type="cofactor">
    <cofactor evidence="1">
        <name>Zn(2+)</name>
        <dbReference type="ChEBI" id="CHEBI:29105"/>
    </cofactor>
</comment>
<dbReference type="Pfam" id="PF05193">
    <property type="entry name" value="Peptidase_M16_C"/>
    <property type="match status" value="2"/>
</dbReference>
<dbReference type="Gene3D" id="3.30.830.10">
    <property type="entry name" value="Metalloenzyme, LuxS/M16 peptidase-like"/>
    <property type="match status" value="2"/>
</dbReference>
<feature type="domain" description="Peptidase M16 C-terminal" evidence="10">
    <location>
        <begin position="670"/>
        <end position="829"/>
    </location>
</feature>
<evidence type="ECO:0000256" key="8">
    <source>
        <dbReference type="RuleBase" id="RU004447"/>
    </source>
</evidence>
<keyword evidence="7" id="KW-0482">Metalloprotease</keyword>
<feature type="domain" description="Peptidase M16 C-terminal" evidence="10">
    <location>
        <begin position="195"/>
        <end position="373"/>
    </location>
</feature>
<feature type="domain" description="Peptidase M16 N-terminal" evidence="9">
    <location>
        <begin position="47"/>
        <end position="167"/>
    </location>
</feature>